<dbReference type="VEuPathDB" id="FungiDB:Z518_03095"/>
<proteinExistence type="predicted"/>
<reference evidence="1 2" key="1">
    <citation type="submission" date="2015-01" db="EMBL/GenBank/DDBJ databases">
        <title>The Genome Sequence of Rhinocladiella mackenzie CBS 650.93.</title>
        <authorList>
            <consortium name="The Broad Institute Genomics Platform"/>
            <person name="Cuomo C."/>
            <person name="de Hoog S."/>
            <person name="Gorbushina A."/>
            <person name="Stielow B."/>
            <person name="Teixiera M."/>
            <person name="Abouelleil A."/>
            <person name="Chapman S.B."/>
            <person name="Priest M."/>
            <person name="Young S.K."/>
            <person name="Wortman J."/>
            <person name="Nusbaum C."/>
            <person name="Birren B."/>
        </authorList>
    </citation>
    <scope>NUCLEOTIDE SEQUENCE [LARGE SCALE GENOMIC DNA]</scope>
    <source>
        <strain evidence="1 2">CBS 650.93</strain>
    </source>
</reference>
<dbReference type="PANTHER" id="PTHR42820">
    <property type="entry name" value="SHORT-CHAIN DEHYDROGENASE REDUCTASE"/>
    <property type="match status" value="1"/>
</dbReference>
<name>A0A0D2IR45_9EURO</name>
<dbReference type="RefSeq" id="XP_013275575.1">
    <property type="nucleotide sequence ID" value="XM_013420121.1"/>
</dbReference>
<dbReference type="PRINTS" id="PR00081">
    <property type="entry name" value="GDHRDH"/>
</dbReference>
<dbReference type="InterPro" id="IPR036291">
    <property type="entry name" value="NAD(P)-bd_dom_sf"/>
</dbReference>
<organism evidence="1 2">
    <name type="scientific">Rhinocladiella mackenziei CBS 650.93</name>
    <dbReference type="NCBI Taxonomy" id="1442369"/>
    <lineage>
        <taxon>Eukaryota</taxon>
        <taxon>Fungi</taxon>
        <taxon>Dikarya</taxon>
        <taxon>Ascomycota</taxon>
        <taxon>Pezizomycotina</taxon>
        <taxon>Eurotiomycetes</taxon>
        <taxon>Chaetothyriomycetidae</taxon>
        <taxon>Chaetothyriales</taxon>
        <taxon>Herpotrichiellaceae</taxon>
        <taxon>Rhinocladiella</taxon>
    </lineage>
</organism>
<evidence type="ECO:0000313" key="2">
    <source>
        <dbReference type="Proteomes" id="UP000053617"/>
    </source>
</evidence>
<accession>A0A0D2IR45</accession>
<dbReference type="STRING" id="1442369.A0A0D2IR45"/>
<dbReference type="Proteomes" id="UP000053617">
    <property type="component" value="Unassembled WGS sequence"/>
</dbReference>
<protein>
    <submittedName>
        <fullName evidence="1">Uncharacterized protein</fullName>
    </submittedName>
</protein>
<dbReference type="SUPFAM" id="SSF51735">
    <property type="entry name" value="NAD(P)-binding Rossmann-fold domains"/>
    <property type="match status" value="1"/>
</dbReference>
<dbReference type="AlphaFoldDB" id="A0A0D2IR45"/>
<dbReference type="Pfam" id="PF00106">
    <property type="entry name" value="adh_short"/>
    <property type="match status" value="1"/>
</dbReference>
<dbReference type="Gene3D" id="3.40.50.720">
    <property type="entry name" value="NAD(P)-binding Rossmann-like Domain"/>
    <property type="match status" value="1"/>
</dbReference>
<sequence length="98" mass="10662">MAINVKSVWLGMKHAAGQMLKQDAHPLGERGRVINHCSIMGLVASTGIGPYRASKGTVLQMTKVAALEYATDKIHRNCINLEYVVTSLNHLLLAGNTY</sequence>
<dbReference type="PANTHER" id="PTHR42820:SF1">
    <property type="entry name" value="SHORT-CHAIN DEHYDROGENASE_REDUCTASE FAMILY PROTEIN"/>
    <property type="match status" value="1"/>
</dbReference>
<dbReference type="CDD" id="cd05233">
    <property type="entry name" value="SDR_c"/>
    <property type="match status" value="1"/>
</dbReference>
<dbReference type="OrthoDB" id="417891at2759"/>
<dbReference type="HOGENOM" id="CLU_2334797_0_0_1"/>
<gene>
    <name evidence="1" type="ORF">Z518_03095</name>
</gene>
<dbReference type="InterPro" id="IPR002347">
    <property type="entry name" value="SDR_fam"/>
</dbReference>
<evidence type="ECO:0000313" key="1">
    <source>
        <dbReference type="EMBL" id="KIX08439.1"/>
    </source>
</evidence>
<dbReference type="EMBL" id="KN847476">
    <property type="protein sequence ID" value="KIX08439.1"/>
    <property type="molecule type" value="Genomic_DNA"/>
</dbReference>
<keyword evidence="2" id="KW-1185">Reference proteome</keyword>
<dbReference type="GeneID" id="25291166"/>